<dbReference type="PANTHER" id="PTHR12027">
    <property type="entry name" value="WNT RELATED"/>
    <property type="match status" value="1"/>
</dbReference>
<dbReference type="GO" id="GO:0000902">
    <property type="term" value="P:cell morphogenesis"/>
    <property type="evidence" value="ECO:0007669"/>
    <property type="project" value="UniProtKB-ARBA"/>
</dbReference>
<dbReference type="AlphaFoldDB" id="A0A2J7RGA2"/>
<evidence type="ECO:0000256" key="3">
    <source>
        <dbReference type="ARBA" id="ARBA00022473"/>
    </source>
</evidence>
<keyword evidence="4" id="KW-0964">Secreted</keyword>
<dbReference type="InterPro" id="IPR009143">
    <property type="entry name" value="Wnt6"/>
</dbReference>
<evidence type="ECO:0000256" key="9">
    <source>
        <dbReference type="ARBA" id="ARBA00023288"/>
    </source>
</evidence>
<dbReference type="Gene3D" id="3.30.2460.20">
    <property type="match status" value="1"/>
</dbReference>
<dbReference type="CDD" id="cd19338">
    <property type="entry name" value="Wnt_Wnt6"/>
    <property type="match status" value="1"/>
</dbReference>
<evidence type="ECO:0000256" key="6">
    <source>
        <dbReference type="ARBA" id="ARBA00022687"/>
    </source>
</evidence>
<dbReference type="Proteomes" id="UP000235965">
    <property type="component" value="Unassembled WGS sequence"/>
</dbReference>
<evidence type="ECO:0000256" key="2">
    <source>
        <dbReference type="ARBA" id="ARBA00005683"/>
    </source>
</evidence>
<evidence type="ECO:0000256" key="10">
    <source>
        <dbReference type="RuleBase" id="RU003500"/>
    </source>
</evidence>
<organism evidence="11 12">
    <name type="scientific">Cryptotermes secundus</name>
    <dbReference type="NCBI Taxonomy" id="105785"/>
    <lineage>
        <taxon>Eukaryota</taxon>
        <taxon>Metazoa</taxon>
        <taxon>Ecdysozoa</taxon>
        <taxon>Arthropoda</taxon>
        <taxon>Hexapoda</taxon>
        <taxon>Insecta</taxon>
        <taxon>Pterygota</taxon>
        <taxon>Neoptera</taxon>
        <taxon>Polyneoptera</taxon>
        <taxon>Dictyoptera</taxon>
        <taxon>Blattodea</taxon>
        <taxon>Blattoidea</taxon>
        <taxon>Termitoidae</taxon>
        <taxon>Kalotermitidae</taxon>
        <taxon>Cryptotermitinae</taxon>
        <taxon>Cryptotermes</taxon>
    </lineage>
</organism>
<evidence type="ECO:0000313" key="12">
    <source>
        <dbReference type="Proteomes" id="UP000235965"/>
    </source>
</evidence>
<dbReference type="SMART" id="SM00097">
    <property type="entry name" value="WNT1"/>
    <property type="match status" value="1"/>
</dbReference>
<keyword evidence="3 10" id="KW-0217">Developmental protein</keyword>
<dbReference type="GO" id="GO:0005125">
    <property type="term" value="F:cytokine activity"/>
    <property type="evidence" value="ECO:0007669"/>
    <property type="project" value="TreeGrafter"/>
</dbReference>
<evidence type="ECO:0000256" key="7">
    <source>
        <dbReference type="ARBA" id="ARBA00023157"/>
    </source>
</evidence>
<keyword evidence="5" id="KW-0272">Extracellular matrix</keyword>
<evidence type="ECO:0000256" key="5">
    <source>
        <dbReference type="ARBA" id="ARBA00022530"/>
    </source>
</evidence>
<dbReference type="GO" id="GO:0007517">
    <property type="term" value="P:muscle organ development"/>
    <property type="evidence" value="ECO:0007669"/>
    <property type="project" value="UniProtKB-ARBA"/>
</dbReference>
<dbReference type="GO" id="GO:0060560">
    <property type="term" value="P:developmental growth involved in morphogenesis"/>
    <property type="evidence" value="ECO:0007669"/>
    <property type="project" value="UniProtKB-ARBA"/>
</dbReference>
<protein>
    <recommendedName>
        <fullName evidence="10">Protein Wnt</fullName>
    </recommendedName>
</protein>
<name>A0A2J7RGA2_9NEOP</name>
<dbReference type="OrthoDB" id="5945655at2759"/>
<sequence length="464" mass="51776">MDPTLICKKTRRLRGRLADICKKEPALLKEISKGVSLGTKECQYQFRNRRWNCTTVHRSLRKILMRVDGGEGSALHPDHFTSRDRVPVTLYRSLEGPQTSISTLRPTHTPKELREGSLSPGIKLPVLVWSDTRETGFVNAITAAGVTFAVTRACTMGDLIECSCEKSTKGTTCWIHGTHKTYCITFSVSHMYELLEVSFRRHSVLSAARFMTAPHKHLDLCSSGFLRGCAQSAPRMWYVAGRSRLSPFSDHSAATGTAAASAVDGDWVWGGCGDNVNFGYRKSKDFMDAPYRRRSDIKTLVKLHNNNAGRLAVKNFMRTDCKCHGLSGSCAMRTCWRKMPPFRDVGNRLKERFDGAAKVIPSNDGRSFIPEGDTIKPPDRGDLVYSEDSPDFCKPNRKTGSLGTQGRQCNATSPGVEGCELLCCGRGYDTRQVRQKTNCRCRFKWCCEVTCDTCSFKTAINTCR</sequence>
<dbReference type="PROSITE" id="PS00246">
    <property type="entry name" value="WNT1"/>
    <property type="match status" value="1"/>
</dbReference>
<keyword evidence="7" id="KW-1015">Disulfide bond</keyword>
<reference evidence="11 12" key="1">
    <citation type="submission" date="2017-12" db="EMBL/GenBank/DDBJ databases">
        <title>Hemimetabolous genomes reveal molecular basis of termite eusociality.</title>
        <authorList>
            <person name="Harrison M.C."/>
            <person name="Jongepier E."/>
            <person name="Robertson H.M."/>
            <person name="Arning N."/>
            <person name="Bitard-Feildel T."/>
            <person name="Chao H."/>
            <person name="Childers C.P."/>
            <person name="Dinh H."/>
            <person name="Doddapaneni H."/>
            <person name="Dugan S."/>
            <person name="Gowin J."/>
            <person name="Greiner C."/>
            <person name="Han Y."/>
            <person name="Hu H."/>
            <person name="Hughes D.S.T."/>
            <person name="Huylmans A.-K."/>
            <person name="Kemena C."/>
            <person name="Kremer L.P.M."/>
            <person name="Lee S.L."/>
            <person name="Lopez-Ezquerra A."/>
            <person name="Mallet L."/>
            <person name="Monroy-Kuhn J.M."/>
            <person name="Moser A."/>
            <person name="Murali S.C."/>
            <person name="Muzny D.M."/>
            <person name="Otani S."/>
            <person name="Piulachs M.-D."/>
            <person name="Poelchau M."/>
            <person name="Qu J."/>
            <person name="Schaub F."/>
            <person name="Wada-Katsumata A."/>
            <person name="Worley K.C."/>
            <person name="Xie Q."/>
            <person name="Ylla G."/>
            <person name="Poulsen M."/>
            <person name="Gibbs R.A."/>
            <person name="Schal C."/>
            <person name="Richards S."/>
            <person name="Belles X."/>
            <person name="Korb J."/>
            <person name="Bornberg-Bauer E."/>
        </authorList>
    </citation>
    <scope>NUCLEOTIDE SEQUENCE [LARGE SCALE GENOMIC DNA]</scope>
    <source>
        <tissue evidence="11">Whole body</tissue>
    </source>
</reference>
<keyword evidence="8" id="KW-0325">Glycoprotein</keyword>
<dbReference type="PANTHER" id="PTHR12027:SF72">
    <property type="entry name" value="PROTEIN WNT-6"/>
    <property type="match status" value="1"/>
</dbReference>
<gene>
    <name evidence="11" type="ORF">B7P43_G01971</name>
</gene>
<evidence type="ECO:0000313" key="11">
    <source>
        <dbReference type="EMBL" id="PNF39862.1"/>
    </source>
</evidence>
<dbReference type="GO" id="GO:0005615">
    <property type="term" value="C:extracellular space"/>
    <property type="evidence" value="ECO:0007669"/>
    <property type="project" value="TreeGrafter"/>
</dbReference>
<keyword evidence="6 10" id="KW-0879">Wnt signaling pathway</keyword>
<comment type="caution">
    <text evidence="11">The sequence shown here is derived from an EMBL/GenBank/DDBJ whole genome shotgun (WGS) entry which is preliminary data.</text>
</comment>
<dbReference type="InterPro" id="IPR043158">
    <property type="entry name" value="Wnt_C"/>
</dbReference>
<comment type="subcellular location">
    <subcellularLocation>
        <location evidence="1 10">Secreted</location>
        <location evidence="1 10">Extracellular space</location>
        <location evidence="1 10">Extracellular matrix</location>
    </subcellularLocation>
</comment>
<dbReference type="Pfam" id="PF00110">
    <property type="entry name" value="wnt"/>
    <property type="match status" value="3"/>
</dbReference>
<evidence type="ECO:0000256" key="8">
    <source>
        <dbReference type="ARBA" id="ARBA00023180"/>
    </source>
</evidence>
<keyword evidence="9" id="KW-0449">Lipoprotein</keyword>
<dbReference type="FunFam" id="3.30.2460.20:FF:000001">
    <property type="entry name" value="Wnt homolog"/>
    <property type="match status" value="1"/>
</dbReference>
<dbReference type="FunCoup" id="A0A2J7RGA2">
    <property type="interactions" value="113"/>
</dbReference>
<comment type="function">
    <text evidence="10">Ligand for members of the frizzled family of seven transmembrane receptors.</text>
</comment>
<dbReference type="InParanoid" id="A0A2J7RGA2"/>
<dbReference type="GO" id="GO:0045165">
    <property type="term" value="P:cell fate commitment"/>
    <property type="evidence" value="ECO:0007669"/>
    <property type="project" value="TreeGrafter"/>
</dbReference>
<dbReference type="PRINTS" id="PR01349">
    <property type="entry name" value="WNTPROTEIN"/>
</dbReference>
<evidence type="ECO:0000256" key="4">
    <source>
        <dbReference type="ARBA" id="ARBA00022525"/>
    </source>
</evidence>
<evidence type="ECO:0000256" key="1">
    <source>
        <dbReference type="ARBA" id="ARBA00004498"/>
    </source>
</evidence>
<proteinExistence type="inferred from homology"/>
<dbReference type="InterPro" id="IPR005817">
    <property type="entry name" value="Wnt"/>
</dbReference>
<dbReference type="InterPro" id="IPR018161">
    <property type="entry name" value="Wnt_CS"/>
</dbReference>
<keyword evidence="12" id="KW-1185">Reference proteome</keyword>
<accession>A0A2J7RGA2</accession>
<dbReference type="GO" id="GO:0005109">
    <property type="term" value="F:frizzled binding"/>
    <property type="evidence" value="ECO:0007669"/>
    <property type="project" value="TreeGrafter"/>
</dbReference>
<dbReference type="STRING" id="105785.A0A2J7RGA2"/>
<dbReference type="EMBL" id="NEVH01004401">
    <property type="protein sequence ID" value="PNF39862.1"/>
    <property type="molecule type" value="Genomic_DNA"/>
</dbReference>
<comment type="similarity">
    <text evidence="2 10">Belongs to the Wnt family.</text>
</comment>
<dbReference type="GO" id="GO:0060070">
    <property type="term" value="P:canonical Wnt signaling pathway"/>
    <property type="evidence" value="ECO:0007669"/>
    <property type="project" value="TreeGrafter"/>
</dbReference>
<dbReference type="GO" id="GO:0030182">
    <property type="term" value="P:neuron differentiation"/>
    <property type="evidence" value="ECO:0007669"/>
    <property type="project" value="TreeGrafter"/>
</dbReference>